<name>A0AAV0B0Y6_PHAPC</name>
<sequence>MRMRSRDLISINIGSDSSTFFAALSDCRSLLNEVCGKISDLNLKPYLIGALKFSVRSIIFAQALNLVEGDRGSFINSHTGSHSTSTRISRTSSTKQLDDLTRPIRGKYIDLVNELNRQLRQLVKIQGIKPPIQSSTTDQSKSNKKQDDLGTSTQDNASEHHQEEIMGEGIDSENCLKDVDWRASTTGYKDVVELDLSLRNHDLKKVLINLSKPSSIILKQHKN</sequence>
<organism evidence="2 3">
    <name type="scientific">Phakopsora pachyrhizi</name>
    <name type="common">Asian soybean rust disease fungus</name>
    <dbReference type="NCBI Taxonomy" id="170000"/>
    <lineage>
        <taxon>Eukaryota</taxon>
        <taxon>Fungi</taxon>
        <taxon>Dikarya</taxon>
        <taxon>Basidiomycota</taxon>
        <taxon>Pucciniomycotina</taxon>
        <taxon>Pucciniomycetes</taxon>
        <taxon>Pucciniales</taxon>
        <taxon>Phakopsoraceae</taxon>
        <taxon>Phakopsora</taxon>
    </lineage>
</organism>
<dbReference type="AlphaFoldDB" id="A0AAV0B0Y6"/>
<accession>A0AAV0B0Y6</accession>
<proteinExistence type="predicted"/>
<evidence type="ECO:0000313" key="2">
    <source>
        <dbReference type="EMBL" id="CAH7675847.1"/>
    </source>
</evidence>
<evidence type="ECO:0000256" key="1">
    <source>
        <dbReference type="SAM" id="MobiDB-lite"/>
    </source>
</evidence>
<reference evidence="2" key="1">
    <citation type="submission" date="2022-06" db="EMBL/GenBank/DDBJ databases">
        <authorList>
            <consortium name="SYNGENTA / RWTH Aachen University"/>
        </authorList>
    </citation>
    <scope>NUCLEOTIDE SEQUENCE</scope>
</reference>
<protein>
    <submittedName>
        <fullName evidence="2">Uncharacterized protein</fullName>
    </submittedName>
</protein>
<keyword evidence="3" id="KW-1185">Reference proteome</keyword>
<dbReference type="Proteomes" id="UP001153365">
    <property type="component" value="Unassembled WGS sequence"/>
</dbReference>
<evidence type="ECO:0000313" key="3">
    <source>
        <dbReference type="Proteomes" id="UP001153365"/>
    </source>
</evidence>
<feature type="region of interest" description="Disordered" evidence="1">
    <location>
        <begin position="130"/>
        <end position="169"/>
    </location>
</feature>
<dbReference type="EMBL" id="CALTRL010002489">
    <property type="protein sequence ID" value="CAH7675847.1"/>
    <property type="molecule type" value="Genomic_DNA"/>
</dbReference>
<gene>
    <name evidence="2" type="ORF">PPACK8108_LOCUS10925</name>
</gene>
<comment type="caution">
    <text evidence="2">The sequence shown here is derived from an EMBL/GenBank/DDBJ whole genome shotgun (WGS) entry which is preliminary data.</text>
</comment>